<reference evidence="1" key="1">
    <citation type="submission" date="2019-08" db="EMBL/GenBank/DDBJ databases">
        <authorList>
            <person name="Kucharzyk K."/>
            <person name="Murdoch R.W."/>
            <person name="Higgins S."/>
            <person name="Loffler F."/>
        </authorList>
    </citation>
    <scope>NUCLEOTIDE SEQUENCE</scope>
</reference>
<dbReference type="AlphaFoldDB" id="A0A644YQU8"/>
<name>A0A644YQU8_9ZZZZ</name>
<accession>A0A644YQU8</accession>
<proteinExistence type="predicted"/>
<sequence length="58" mass="6563">MTGTNDNIKQNDTAAWLRAEITSDQKKLARKLAKSKGMTFQGWLGQLIQKEISQEANR</sequence>
<evidence type="ECO:0000313" key="1">
    <source>
        <dbReference type="EMBL" id="MPM30657.1"/>
    </source>
</evidence>
<dbReference type="EMBL" id="VSSQ01005849">
    <property type="protein sequence ID" value="MPM30657.1"/>
    <property type="molecule type" value="Genomic_DNA"/>
</dbReference>
<protein>
    <submittedName>
        <fullName evidence="1">Uncharacterized protein</fullName>
    </submittedName>
</protein>
<comment type="caution">
    <text evidence="1">The sequence shown here is derived from an EMBL/GenBank/DDBJ whole genome shotgun (WGS) entry which is preliminary data.</text>
</comment>
<organism evidence="1">
    <name type="scientific">bioreactor metagenome</name>
    <dbReference type="NCBI Taxonomy" id="1076179"/>
    <lineage>
        <taxon>unclassified sequences</taxon>
        <taxon>metagenomes</taxon>
        <taxon>ecological metagenomes</taxon>
    </lineage>
</organism>
<gene>
    <name evidence="1" type="ORF">SDC9_77207</name>
</gene>